<accession>A0A9J6GYS1</accession>
<comment type="caution">
    <text evidence="2">The sequence shown here is derived from an EMBL/GenBank/DDBJ whole genome shotgun (WGS) entry which is preliminary data.</text>
</comment>
<name>A0A9J6GYS1_HAELO</name>
<dbReference type="EMBL" id="JABSTR010000010">
    <property type="protein sequence ID" value="KAH9379953.1"/>
    <property type="molecule type" value="Genomic_DNA"/>
</dbReference>
<dbReference type="Proteomes" id="UP000821853">
    <property type="component" value="Chromosome 8"/>
</dbReference>
<proteinExistence type="predicted"/>
<feature type="region of interest" description="Disordered" evidence="1">
    <location>
        <begin position="85"/>
        <end position="109"/>
    </location>
</feature>
<evidence type="ECO:0000313" key="2">
    <source>
        <dbReference type="EMBL" id="KAH9379953.1"/>
    </source>
</evidence>
<protein>
    <submittedName>
        <fullName evidence="2">Uncharacterized protein</fullName>
    </submittedName>
</protein>
<feature type="region of interest" description="Disordered" evidence="1">
    <location>
        <begin position="1"/>
        <end position="20"/>
    </location>
</feature>
<reference evidence="2 3" key="1">
    <citation type="journal article" date="2020" name="Cell">
        <title>Large-Scale Comparative Analyses of Tick Genomes Elucidate Their Genetic Diversity and Vector Capacities.</title>
        <authorList>
            <consortium name="Tick Genome and Microbiome Consortium (TIGMIC)"/>
            <person name="Jia N."/>
            <person name="Wang J."/>
            <person name="Shi W."/>
            <person name="Du L."/>
            <person name="Sun Y."/>
            <person name="Zhan W."/>
            <person name="Jiang J.F."/>
            <person name="Wang Q."/>
            <person name="Zhang B."/>
            <person name="Ji P."/>
            <person name="Bell-Sakyi L."/>
            <person name="Cui X.M."/>
            <person name="Yuan T.T."/>
            <person name="Jiang B.G."/>
            <person name="Yang W.F."/>
            <person name="Lam T.T."/>
            <person name="Chang Q.C."/>
            <person name="Ding S.J."/>
            <person name="Wang X.J."/>
            <person name="Zhu J.G."/>
            <person name="Ruan X.D."/>
            <person name="Zhao L."/>
            <person name="Wei J.T."/>
            <person name="Ye R.Z."/>
            <person name="Que T.C."/>
            <person name="Du C.H."/>
            <person name="Zhou Y.H."/>
            <person name="Cheng J.X."/>
            <person name="Dai P.F."/>
            <person name="Guo W.B."/>
            <person name="Han X.H."/>
            <person name="Huang E.J."/>
            <person name="Li L.F."/>
            <person name="Wei W."/>
            <person name="Gao Y.C."/>
            <person name="Liu J.Z."/>
            <person name="Shao H.Z."/>
            <person name="Wang X."/>
            <person name="Wang C.C."/>
            <person name="Yang T.C."/>
            <person name="Huo Q.B."/>
            <person name="Li W."/>
            <person name="Chen H.Y."/>
            <person name="Chen S.E."/>
            <person name="Zhou L.G."/>
            <person name="Ni X.B."/>
            <person name="Tian J.H."/>
            <person name="Sheng Y."/>
            <person name="Liu T."/>
            <person name="Pan Y.S."/>
            <person name="Xia L.Y."/>
            <person name="Li J."/>
            <person name="Zhao F."/>
            <person name="Cao W.C."/>
        </authorList>
    </citation>
    <scope>NUCLEOTIDE SEQUENCE [LARGE SCALE GENOMIC DNA]</scope>
    <source>
        <strain evidence="2">HaeL-2018</strain>
    </source>
</reference>
<dbReference type="OMA" id="IRERWRT"/>
<sequence length="109" mass="12489">MQASPPIQHPPYTGNPKDELNAPLTVAEVRVAIQRLNTRSTWRLDITNKILPNLVYLSVVDVPRLFNECWESRSIRERWRTAKAIPISKPGKRPHSRSSSPYIPDIMFG</sequence>
<keyword evidence="3" id="KW-1185">Reference proteome</keyword>
<dbReference type="VEuPathDB" id="VectorBase:HLOH_061772"/>
<organism evidence="2 3">
    <name type="scientific">Haemaphysalis longicornis</name>
    <name type="common">Bush tick</name>
    <dbReference type="NCBI Taxonomy" id="44386"/>
    <lineage>
        <taxon>Eukaryota</taxon>
        <taxon>Metazoa</taxon>
        <taxon>Ecdysozoa</taxon>
        <taxon>Arthropoda</taxon>
        <taxon>Chelicerata</taxon>
        <taxon>Arachnida</taxon>
        <taxon>Acari</taxon>
        <taxon>Parasitiformes</taxon>
        <taxon>Ixodida</taxon>
        <taxon>Ixodoidea</taxon>
        <taxon>Ixodidae</taxon>
        <taxon>Haemaphysalinae</taxon>
        <taxon>Haemaphysalis</taxon>
    </lineage>
</organism>
<dbReference type="AlphaFoldDB" id="A0A9J6GYS1"/>
<evidence type="ECO:0000313" key="3">
    <source>
        <dbReference type="Proteomes" id="UP000821853"/>
    </source>
</evidence>
<dbReference type="OrthoDB" id="6514113at2759"/>
<evidence type="ECO:0000256" key="1">
    <source>
        <dbReference type="SAM" id="MobiDB-lite"/>
    </source>
</evidence>
<gene>
    <name evidence="2" type="ORF">HPB48_001420</name>
</gene>